<name>A0ABS5DZ91_9BURK</name>
<dbReference type="EMBL" id="JAGQDG010000005">
    <property type="protein sequence ID" value="MBQ0936459.1"/>
    <property type="molecule type" value="Genomic_DNA"/>
</dbReference>
<evidence type="ECO:0000313" key="2">
    <source>
        <dbReference type="EMBL" id="MBQ0936459.1"/>
    </source>
</evidence>
<evidence type="ECO:0000313" key="3">
    <source>
        <dbReference type="Proteomes" id="UP000672097"/>
    </source>
</evidence>
<sequence length="113" mass="12496">MDAHIRAAVEDIYGYLARGEYDALARKTGGVRLGAAEIERAVRDYRFTIAAWPHAGDLPIDVVEVNDASPRAWSVQATAYTLEEGRSDLTLEMTLVEIEAGQVRVELDNLHVL</sequence>
<organism evidence="2 3">
    <name type="scientific">Ideonella paludis</name>
    <dbReference type="NCBI Taxonomy" id="1233411"/>
    <lineage>
        <taxon>Bacteria</taxon>
        <taxon>Pseudomonadati</taxon>
        <taxon>Pseudomonadota</taxon>
        <taxon>Betaproteobacteria</taxon>
        <taxon>Burkholderiales</taxon>
        <taxon>Sphaerotilaceae</taxon>
        <taxon>Ideonella</taxon>
    </lineage>
</organism>
<dbReference type="InterPro" id="IPR056085">
    <property type="entry name" value="DUF7668"/>
</dbReference>
<reference evidence="2 3" key="1">
    <citation type="submission" date="2021-04" db="EMBL/GenBank/DDBJ databases">
        <title>The genome sequence of type strain Ideonella paludis KCTC 32238.</title>
        <authorList>
            <person name="Liu Y."/>
        </authorList>
    </citation>
    <scope>NUCLEOTIDE SEQUENCE [LARGE SCALE GENOMIC DNA]</scope>
    <source>
        <strain evidence="2 3">KCTC 32238</strain>
    </source>
</reference>
<dbReference type="Proteomes" id="UP000672097">
    <property type="component" value="Unassembled WGS sequence"/>
</dbReference>
<protein>
    <recommendedName>
        <fullName evidence="1">DUF7668 domain-containing protein</fullName>
    </recommendedName>
</protein>
<proteinExistence type="predicted"/>
<gene>
    <name evidence="2" type="ORF">KAK11_14045</name>
</gene>
<evidence type="ECO:0000259" key="1">
    <source>
        <dbReference type="Pfam" id="PF24705"/>
    </source>
</evidence>
<feature type="domain" description="DUF7668" evidence="1">
    <location>
        <begin position="15"/>
        <end position="113"/>
    </location>
</feature>
<comment type="caution">
    <text evidence="2">The sequence shown here is derived from an EMBL/GenBank/DDBJ whole genome shotgun (WGS) entry which is preliminary data.</text>
</comment>
<accession>A0ABS5DZ91</accession>
<dbReference type="RefSeq" id="WP_210809814.1">
    <property type="nucleotide sequence ID" value="NZ_JAGQDG010000005.1"/>
</dbReference>
<keyword evidence="3" id="KW-1185">Reference proteome</keyword>
<dbReference type="Pfam" id="PF24705">
    <property type="entry name" value="DUF7668"/>
    <property type="match status" value="1"/>
</dbReference>